<feature type="domain" description="Polyphosphate kinase-2-related" evidence="4">
    <location>
        <begin position="33"/>
        <end position="258"/>
    </location>
</feature>
<evidence type="ECO:0000256" key="1">
    <source>
        <dbReference type="ARBA" id="ARBA00009924"/>
    </source>
</evidence>
<organism evidence="5 6">
    <name type="scientific">Litorimonas cladophorae</name>
    <dbReference type="NCBI Taxonomy" id="1220491"/>
    <lineage>
        <taxon>Bacteria</taxon>
        <taxon>Pseudomonadati</taxon>
        <taxon>Pseudomonadota</taxon>
        <taxon>Alphaproteobacteria</taxon>
        <taxon>Maricaulales</taxon>
        <taxon>Robiginitomaculaceae</taxon>
    </lineage>
</organism>
<dbReference type="InterPro" id="IPR016898">
    <property type="entry name" value="Polyphosphate_phosphotransfera"/>
</dbReference>
<accession>A0A918KPE3</accession>
<keyword evidence="6" id="KW-1185">Reference proteome</keyword>
<dbReference type="InterPro" id="IPR022488">
    <property type="entry name" value="PPK2-related"/>
</dbReference>
<dbReference type="Pfam" id="PF03976">
    <property type="entry name" value="PPK2"/>
    <property type="match status" value="1"/>
</dbReference>
<dbReference type="AlphaFoldDB" id="A0A918KPE3"/>
<evidence type="ECO:0000313" key="6">
    <source>
        <dbReference type="Proteomes" id="UP000600865"/>
    </source>
</evidence>
<dbReference type="PANTHER" id="PTHR34383">
    <property type="entry name" value="POLYPHOSPHATE:AMP PHOSPHOTRANSFERASE-RELATED"/>
    <property type="match status" value="1"/>
</dbReference>
<keyword evidence="3" id="KW-0418">Kinase</keyword>
<dbReference type="InterPro" id="IPR022300">
    <property type="entry name" value="PPK2-rel_1"/>
</dbReference>
<dbReference type="InterPro" id="IPR027417">
    <property type="entry name" value="P-loop_NTPase"/>
</dbReference>
<protein>
    <recommendedName>
        <fullName evidence="4">Polyphosphate kinase-2-related domain-containing protein</fullName>
    </recommendedName>
</protein>
<reference evidence="5 6" key="1">
    <citation type="journal article" date="2014" name="Int. J. Syst. Evol. Microbiol.">
        <title>Complete genome sequence of Corynebacterium casei LMG S-19264T (=DSM 44701T), isolated from a smear-ripened cheese.</title>
        <authorList>
            <consortium name="US DOE Joint Genome Institute (JGI-PGF)"/>
            <person name="Walter F."/>
            <person name="Albersmeier A."/>
            <person name="Kalinowski J."/>
            <person name="Ruckert C."/>
        </authorList>
    </citation>
    <scope>NUCLEOTIDE SEQUENCE [LARGE SCALE GENOMIC DNA]</scope>
    <source>
        <strain evidence="5 6">KCTC 23968</strain>
    </source>
</reference>
<name>A0A918KPE3_9PROT</name>
<dbReference type="EMBL" id="BMYV01000002">
    <property type="protein sequence ID" value="GGX68250.1"/>
    <property type="molecule type" value="Genomic_DNA"/>
</dbReference>
<dbReference type="PIRSF" id="PIRSF028756">
    <property type="entry name" value="PPK2_prd"/>
    <property type="match status" value="1"/>
</dbReference>
<dbReference type="NCBIfam" id="TIGR03709">
    <property type="entry name" value="PPK2_rel_1"/>
    <property type="match status" value="1"/>
</dbReference>
<evidence type="ECO:0000256" key="2">
    <source>
        <dbReference type="ARBA" id="ARBA00022679"/>
    </source>
</evidence>
<evidence type="ECO:0000259" key="4">
    <source>
        <dbReference type="Pfam" id="PF03976"/>
    </source>
</evidence>
<proteinExistence type="inferred from homology"/>
<sequence length="272" mass="31008">MPSSDLPHSEFLAPTSGDFTLADCSTRVDIYRDKSAAKAAIKENAIAISDLAHRFYGEAERKILIVLQGMDTSGKDGTTAAIFHRTPPLNVNVASFKAPTKNELAHDYLWRVHNVVPKKGQITVFNRSHYEDVLVVKVKNYADAETVEQRYAQINDFERLLVESGTTILKFMLHISPDVQGERLRDRLINPEKKWKFNPADLDDRALWPEFMAAYETMVQRTSTEHAPWYVIPSDQRKTRGAIVSGIVRRTLENMDPQYPDPGYRPEDFDIQ</sequence>
<dbReference type="GO" id="GO:0008976">
    <property type="term" value="F:polyphosphate kinase activity"/>
    <property type="evidence" value="ECO:0007669"/>
    <property type="project" value="InterPro"/>
</dbReference>
<keyword evidence="2" id="KW-0808">Transferase</keyword>
<comment type="similarity">
    <text evidence="1">Belongs to the polyphosphate kinase 2 (PPK2) family. Class I subfamily.</text>
</comment>
<dbReference type="PANTHER" id="PTHR34383:SF3">
    <property type="entry name" value="POLYPHOSPHATE:AMP PHOSPHOTRANSFERASE"/>
    <property type="match status" value="1"/>
</dbReference>
<dbReference type="Gene3D" id="3.40.50.300">
    <property type="entry name" value="P-loop containing nucleotide triphosphate hydrolases"/>
    <property type="match status" value="1"/>
</dbReference>
<comment type="caution">
    <text evidence="5">The sequence shown here is derived from an EMBL/GenBank/DDBJ whole genome shotgun (WGS) entry which is preliminary data.</text>
</comment>
<dbReference type="Proteomes" id="UP000600865">
    <property type="component" value="Unassembled WGS sequence"/>
</dbReference>
<gene>
    <name evidence="5" type="ORF">GCM10011309_17530</name>
</gene>
<dbReference type="RefSeq" id="WP_189584479.1">
    <property type="nucleotide sequence ID" value="NZ_BMYV01000002.1"/>
</dbReference>
<evidence type="ECO:0000313" key="5">
    <source>
        <dbReference type="EMBL" id="GGX68250.1"/>
    </source>
</evidence>
<dbReference type="SUPFAM" id="SSF52540">
    <property type="entry name" value="P-loop containing nucleoside triphosphate hydrolases"/>
    <property type="match status" value="1"/>
</dbReference>
<evidence type="ECO:0000256" key="3">
    <source>
        <dbReference type="ARBA" id="ARBA00022777"/>
    </source>
</evidence>
<dbReference type="GO" id="GO:0006797">
    <property type="term" value="P:polyphosphate metabolic process"/>
    <property type="evidence" value="ECO:0007669"/>
    <property type="project" value="InterPro"/>
</dbReference>